<dbReference type="AlphaFoldDB" id="A0A4V2YIQ3"/>
<dbReference type="SUPFAM" id="SSF55331">
    <property type="entry name" value="Tautomerase/MIF"/>
    <property type="match status" value="1"/>
</dbReference>
<protein>
    <submittedName>
        <fullName evidence="1">Tautomerase family protein</fullName>
    </submittedName>
</protein>
<proteinExistence type="predicted"/>
<dbReference type="OrthoDB" id="9804765at2"/>
<dbReference type="Pfam" id="PF14552">
    <property type="entry name" value="Tautomerase_2"/>
    <property type="match status" value="1"/>
</dbReference>
<name>A0A4V2YIQ3_9ACTN</name>
<dbReference type="EMBL" id="SMKQ01000211">
    <property type="protein sequence ID" value="TDD35797.1"/>
    <property type="molecule type" value="Genomic_DNA"/>
</dbReference>
<reference evidence="1 2" key="1">
    <citation type="submission" date="2019-03" db="EMBL/GenBank/DDBJ databases">
        <title>Draft genome sequences of novel Actinobacteria.</title>
        <authorList>
            <person name="Sahin N."/>
            <person name="Ay H."/>
            <person name="Saygin H."/>
        </authorList>
    </citation>
    <scope>NUCLEOTIDE SEQUENCE [LARGE SCALE GENOMIC DNA]</scope>
    <source>
        <strain evidence="1 2">CH32</strain>
    </source>
</reference>
<accession>A0A4V2YIQ3</accession>
<sequence>MPFVRIDALGTDAGRLDALSRAVHDALVETLGVPPGDRFQVVTGHDGASSTLRYGDYLGIPRDDGIVFVAITMRAGRTPARKQAMYRRIAELCHAYAGTEPRNVFVTVTENEPVDWSLGHGAAQYVEPSAPTALQARSGDGNLADGSQGDGQRVAVEGVQAGPGFDLRSGRGQVGAAPG</sequence>
<gene>
    <name evidence="1" type="ORF">E1286_39135</name>
</gene>
<dbReference type="InterPro" id="IPR014347">
    <property type="entry name" value="Tautomerase/MIF_sf"/>
</dbReference>
<dbReference type="PANTHER" id="PTHR38460:SF1">
    <property type="entry name" value="TAUTOMERASE YOLI-RELATED"/>
    <property type="match status" value="1"/>
</dbReference>
<keyword evidence="2" id="KW-1185">Reference proteome</keyword>
<dbReference type="PANTHER" id="PTHR38460">
    <property type="entry name" value="TAUTOMERASE YOLI-RELATED"/>
    <property type="match status" value="1"/>
</dbReference>
<evidence type="ECO:0000313" key="2">
    <source>
        <dbReference type="Proteomes" id="UP000295302"/>
    </source>
</evidence>
<dbReference type="InterPro" id="IPR037479">
    <property type="entry name" value="Tauto_MSAD"/>
</dbReference>
<organism evidence="1 2">
    <name type="scientific">Nonomuraea terrae</name>
    <dbReference type="NCBI Taxonomy" id="2530383"/>
    <lineage>
        <taxon>Bacteria</taxon>
        <taxon>Bacillati</taxon>
        <taxon>Actinomycetota</taxon>
        <taxon>Actinomycetes</taxon>
        <taxon>Streptosporangiales</taxon>
        <taxon>Streptosporangiaceae</taxon>
        <taxon>Nonomuraea</taxon>
    </lineage>
</organism>
<dbReference type="Gene3D" id="3.30.429.10">
    <property type="entry name" value="Macrophage Migration Inhibitory Factor"/>
    <property type="match status" value="1"/>
</dbReference>
<dbReference type="Proteomes" id="UP000295302">
    <property type="component" value="Unassembled WGS sequence"/>
</dbReference>
<comment type="caution">
    <text evidence="1">The sequence shown here is derived from an EMBL/GenBank/DDBJ whole genome shotgun (WGS) entry which is preliminary data.</text>
</comment>
<evidence type="ECO:0000313" key="1">
    <source>
        <dbReference type="EMBL" id="TDD35797.1"/>
    </source>
</evidence>